<feature type="region of interest" description="Disordered" evidence="1">
    <location>
        <begin position="1"/>
        <end position="63"/>
    </location>
</feature>
<evidence type="ECO:0000313" key="2">
    <source>
        <dbReference type="EMBL" id="KYB28323.1"/>
    </source>
</evidence>
<reference evidence="2 3" key="2">
    <citation type="journal article" date="2010" name="Nucleic Acids Res.">
        <title>BeetleBase in 2010: revisions to provide comprehensive genomic information for Tribolium castaneum.</title>
        <authorList>
            <person name="Kim H.S."/>
            <person name="Murphy T."/>
            <person name="Xia J."/>
            <person name="Caragea D."/>
            <person name="Park Y."/>
            <person name="Beeman R.W."/>
            <person name="Lorenzen M.D."/>
            <person name="Butcher S."/>
            <person name="Manak J.R."/>
            <person name="Brown S.J."/>
        </authorList>
    </citation>
    <scope>GENOME REANNOTATION</scope>
    <source>
        <strain evidence="2 3">Georgia GA2</strain>
    </source>
</reference>
<reference evidence="2 3" key="1">
    <citation type="journal article" date="2008" name="Nature">
        <title>The genome of the model beetle and pest Tribolium castaneum.</title>
        <authorList>
            <consortium name="Tribolium Genome Sequencing Consortium"/>
            <person name="Richards S."/>
            <person name="Gibbs R.A."/>
            <person name="Weinstock G.M."/>
            <person name="Brown S.J."/>
            <person name="Denell R."/>
            <person name="Beeman R.W."/>
            <person name="Gibbs R."/>
            <person name="Beeman R.W."/>
            <person name="Brown S.J."/>
            <person name="Bucher G."/>
            <person name="Friedrich M."/>
            <person name="Grimmelikhuijzen C.J."/>
            <person name="Klingler M."/>
            <person name="Lorenzen M."/>
            <person name="Richards S."/>
            <person name="Roth S."/>
            <person name="Schroder R."/>
            <person name="Tautz D."/>
            <person name="Zdobnov E.M."/>
            <person name="Muzny D."/>
            <person name="Gibbs R.A."/>
            <person name="Weinstock G.M."/>
            <person name="Attaway T."/>
            <person name="Bell S."/>
            <person name="Buhay C.J."/>
            <person name="Chandrabose M.N."/>
            <person name="Chavez D."/>
            <person name="Clerk-Blankenburg K.P."/>
            <person name="Cree A."/>
            <person name="Dao M."/>
            <person name="Davis C."/>
            <person name="Chacko J."/>
            <person name="Dinh H."/>
            <person name="Dugan-Rocha S."/>
            <person name="Fowler G."/>
            <person name="Garner T.T."/>
            <person name="Garnes J."/>
            <person name="Gnirke A."/>
            <person name="Hawes A."/>
            <person name="Hernandez J."/>
            <person name="Hines S."/>
            <person name="Holder M."/>
            <person name="Hume J."/>
            <person name="Jhangiani S.N."/>
            <person name="Joshi V."/>
            <person name="Khan Z.M."/>
            <person name="Jackson L."/>
            <person name="Kovar C."/>
            <person name="Kowis A."/>
            <person name="Lee S."/>
            <person name="Lewis L.R."/>
            <person name="Margolis J."/>
            <person name="Morgan M."/>
            <person name="Nazareth L.V."/>
            <person name="Nguyen N."/>
            <person name="Okwuonu G."/>
            <person name="Parker D."/>
            <person name="Richards S."/>
            <person name="Ruiz S.J."/>
            <person name="Santibanez J."/>
            <person name="Savard J."/>
            <person name="Scherer S.E."/>
            <person name="Schneider B."/>
            <person name="Sodergren E."/>
            <person name="Tautz D."/>
            <person name="Vattahil S."/>
            <person name="Villasana D."/>
            <person name="White C.S."/>
            <person name="Wright R."/>
            <person name="Park Y."/>
            <person name="Beeman R.W."/>
            <person name="Lord J."/>
            <person name="Oppert B."/>
            <person name="Lorenzen M."/>
            <person name="Brown S."/>
            <person name="Wang L."/>
            <person name="Savard J."/>
            <person name="Tautz D."/>
            <person name="Richards S."/>
            <person name="Weinstock G."/>
            <person name="Gibbs R.A."/>
            <person name="Liu Y."/>
            <person name="Worley K."/>
            <person name="Weinstock G."/>
            <person name="Elsik C.G."/>
            <person name="Reese J.T."/>
            <person name="Elhaik E."/>
            <person name="Landan G."/>
            <person name="Graur D."/>
            <person name="Arensburger P."/>
            <person name="Atkinson P."/>
            <person name="Beeman R.W."/>
            <person name="Beidler J."/>
            <person name="Brown S.J."/>
            <person name="Demuth J.P."/>
            <person name="Drury D.W."/>
            <person name="Du Y.Z."/>
            <person name="Fujiwara H."/>
            <person name="Lorenzen M."/>
            <person name="Maselli V."/>
            <person name="Osanai M."/>
            <person name="Park Y."/>
            <person name="Robertson H.M."/>
            <person name="Tu Z."/>
            <person name="Wang J.J."/>
            <person name="Wang S."/>
            <person name="Richards S."/>
            <person name="Song H."/>
            <person name="Zhang L."/>
            <person name="Sodergren E."/>
            <person name="Werner D."/>
            <person name="Stanke M."/>
            <person name="Morgenstern B."/>
            <person name="Solovyev V."/>
            <person name="Kosarev P."/>
            <person name="Brown G."/>
            <person name="Chen H.C."/>
            <person name="Ermolaeva O."/>
            <person name="Hlavina W."/>
            <person name="Kapustin Y."/>
            <person name="Kiryutin B."/>
            <person name="Kitts P."/>
            <person name="Maglott D."/>
            <person name="Pruitt K."/>
            <person name="Sapojnikov V."/>
            <person name="Souvorov A."/>
            <person name="Mackey A.J."/>
            <person name="Waterhouse R.M."/>
            <person name="Wyder S."/>
            <person name="Zdobnov E.M."/>
            <person name="Zdobnov E.M."/>
            <person name="Wyder S."/>
            <person name="Kriventseva E.V."/>
            <person name="Kadowaki T."/>
            <person name="Bork P."/>
            <person name="Aranda M."/>
            <person name="Bao R."/>
            <person name="Beermann A."/>
            <person name="Berns N."/>
            <person name="Bolognesi R."/>
            <person name="Bonneton F."/>
            <person name="Bopp D."/>
            <person name="Brown S.J."/>
            <person name="Bucher G."/>
            <person name="Butts T."/>
            <person name="Chaumot A."/>
            <person name="Denell R.E."/>
            <person name="Ferrier D.E."/>
            <person name="Friedrich M."/>
            <person name="Gordon C.M."/>
            <person name="Jindra M."/>
            <person name="Klingler M."/>
            <person name="Lan Q."/>
            <person name="Lattorff H.M."/>
            <person name="Laudet V."/>
            <person name="von Levetsow C."/>
            <person name="Liu Z."/>
            <person name="Lutz R."/>
            <person name="Lynch J.A."/>
            <person name="da Fonseca R.N."/>
            <person name="Posnien N."/>
            <person name="Reuter R."/>
            <person name="Roth S."/>
            <person name="Savard J."/>
            <person name="Schinko J.B."/>
            <person name="Schmitt C."/>
            <person name="Schoppmeier M."/>
            <person name="Schroder R."/>
            <person name="Shippy T.D."/>
            <person name="Simonnet F."/>
            <person name="Marques-Souza H."/>
            <person name="Tautz D."/>
            <person name="Tomoyasu Y."/>
            <person name="Trauner J."/>
            <person name="Van der Zee M."/>
            <person name="Vervoort M."/>
            <person name="Wittkopp N."/>
            <person name="Wimmer E.A."/>
            <person name="Yang X."/>
            <person name="Jones A.K."/>
            <person name="Sattelle D.B."/>
            <person name="Ebert P.R."/>
            <person name="Nelson D."/>
            <person name="Scott J.G."/>
            <person name="Beeman R.W."/>
            <person name="Muthukrishnan S."/>
            <person name="Kramer K.J."/>
            <person name="Arakane Y."/>
            <person name="Beeman R.W."/>
            <person name="Zhu Q."/>
            <person name="Hogenkamp D."/>
            <person name="Dixit R."/>
            <person name="Oppert B."/>
            <person name="Jiang H."/>
            <person name="Zou Z."/>
            <person name="Marshall J."/>
            <person name="Elpidina E."/>
            <person name="Vinokurov K."/>
            <person name="Oppert C."/>
            <person name="Zou Z."/>
            <person name="Evans J."/>
            <person name="Lu Z."/>
            <person name="Zhao P."/>
            <person name="Sumathipala N."/>
            <person name="Altincicek B."/>
            <person name="Vilcinskas A."/>
            <person name="Williams M."/>
            <person name="Hultmark D."/>
            <person name="Hetru C."/>
            <person name="Jiang H."/>
            <person name="Grimmelikhuijzen C.J."/>
            <person name="Hauser F."/>
            <person name="Cazzamali G."/>
            <person name="Williamson M."/>
            <person name="Park Y."/>
            <person name="Li B."/>
            <person name="Tanaka Y."/>
            <person name="Predel R."/>
            <person name="Neupert S."/>
            <person name="Schachtner J."/>
            <person name="Verleyen P."/>
            <person name="Raible F."/>
            <person name="Bork P."/>
            <person name="Friedrich M."/>
            <person name="Walden K.K."/>
            <person name="Robertson H.M."/>
            <person name="Angeli S."/>
            <person name="Foret S."/>
            <person name="Bucher G."/>
            <person name="Schuetz S."/>
            <person name="Maleszka R."/>
            <person name="Wimmer E.A."/>
            <person name="Beeman R.W."/>
            <person name="Lorenzen M."/>
            <person name="Tomoyasu Y."/>
            <person name="Miller S.C."/>
            <person name="Grossmann D."/>
            <person name="Bucher G."/>
        </authorList>
    </citation>
    <scope>NUCLEOTIDE SEQUENCE [LARGE SCALE GENOMIC DNA]</scope>
    <source>
        <strain evidence="2 3">Georgia GA2</strain>
    </source>
</reference>
<dbReference type="Proteomes" id="UP000007266">
    <property type="component" value="Linkage group 3"/>
</dbReference>
<organism evidence="2 3">
    <name type="scientific">Tribolium castaneum</name>
    <name type="common">Red flour beetle</name>
    <dbReference type="NCBI Taxonomy" id="7070"/>
    <lineage>
        <taxon>Eukaryota</taxon>
        <taxon>Metazoa</taxon>
        <taxon>Ecdysozoa</taxon>
        <taxon>Arthropoda</taxon>
        <taxon>Hexapoda</taxon>
        <taxon>Insecta</taxon>
        <taxon>Pterygota</taxon>
        <taxon>Neoptera</taxon>
        <taxon>Endopterygota</taxon>
        <taxon>Coleoptera</taxon>
        <taxon>Polyphaga</taxon>
        <taxon>Cucujiformia</taxon>
        <taxon>Tenebrionidae</taxon>
        <taxon>Tenebrionidae incertae sedis</taxon>
        <taxon>Tribolium</taxon>
    </lineage>
</organism>
<protein>
    <submittedName>
        <fullName evidence="2">Uncharacterized protein</fullName>
    </submittedName>
</protein>
<name>A0A139WK84_TRICA</name>
<evidence type="ECO:0000313" key="3">
    <source>
        <dbReference type="Proteomes" id="UP000007266"/>
    </source>
</evidence>
<gene>
    <name evidence="2" type="primary">AUGUSTUS-3.0.2_32624</name>
    <name evidence="2" type="ORF">TcasGA2_TC032624</name>
</gene>
<dbReference type="EMBL" id="KQ971330">
    <property type="protein sequence ID" value="KYB28323.1"/>
    <property type="molecule type" value="Genomic_DNA"/>
</dbReference>
<accession>A0A139WK84</accession>
<feature type="compositionally biased region" description="Low complexity" evidence="1">
    <location>
        <begin position="42"/>
        <end position="51"/>
    </location>
</feature>
<proteinExistence type="predicted"/>
<evidence type="ECO:0000256" key="1">
    <source>
        <dbReference type="SAM" id="MobiDB-lite"/>
    </source>
</evidence>
<keyword evidence="3" id="KW-1185">Reference proteome</keyword>
<sequence length="89" mass="9397">MPGKRVSSMPLKKSSPKRFKAPGDGGCVEEEEISASQVPSVPKSSLSAFPAASPPPPPPSQSIELARVSEIGLSQACMLYNSRCTLRII</sequence>
<dbReference type="AlphaFoldDB" id="A0A139WK84"/>
<dbReference type="InParanoid" id="A0A139WK84"/>